<dbReference type="EMBL" id="UYSU01033099">
    <property type="protein sequence ID" value="VDL91440.1"/>
    <property type="molecule type" value="Genomic_DNA"/>
</dbReference>
<dbReference type="SMART" id="SM01017">
    <property type="entry name" value="Arrestin_C"/>
    <property type="match status" value="1"/>
</dbReference>
<dbReference type="OrthoDB" id="6271666at2759"/>
<feature type="compositionally biased region" description="Low complexity" evidence="1">
    <location>
        <begin position="492"/>
        <end position="519"/>
    </location>
</feature>
<evidence type="ECO:0000313" key="3">
    <source>
        <dbReference type="EMBL" id="VDL91440.1"/>
    </source>
</evidence>
<accession>A0A183SLF7</accession>
<name>A0A183SLF7_SCHSO</name>
<proteinExistence type="predicted"/>
<reference evidence="3 4" key="2">
    <citation type="submission" date="2018-11" db="EMBL/GenBank/DDBJ databases">
        <authorList>
            <consortium name="Pathogen Informatics"/>
        </authorList>
    </citation>
    <scope>NUCLEOTIDE SEQUENCE [LARGE SCALE GENOMIC DNA]</scope>
    <source>
        <strain evidence="3 4">NST_G2</strain>
    </source>
</reference>
<dbReference type="SUPFAM" id="SSF81296">
    <property type="entry name" value="E set domains"/>
    <property type="match status" value="1"/>
</dbReference>
<dbReference type="InterPro" id="IPR011022">
    <property type="entry name" value="Arrestin_C-like"/>
</dbReference>
<organism evidence="5">
    <name type="scientific">Schistocephalus solidus</name>
    <name type="common">Tapeworm</name>
    <dbReference type="NCBI Taxonomy" id="70667"/>
    <lineage>
        <taxon>Eukaryota</taxon>
        <taxon>Metazoa</taxon>
        <taxon>Spiralia</taxon>
        <taxon>Lophotrochozoa</taxon>
        <taxon>Platyhelminthes</taxon>
        <taxon>Cestoda</taxon>
        <taxon>Eucestoda</taxon>
        <taxon>Diphyllobothriidea</taxon>
        <taxon>Diphyllobothriidae</taxon>
        <taxon>Schistocephalus</taxon>
    </lineage>
</organism>
<dbReference type="InterPro" id="IPR014756">
    <property type="entry name" value="Ig_E-set"/>
</dbReference>
<dbReference type="Proteomes" id="UP000275846">
    <property type="component" value="Unassembled WGS sequence"/>
</dbReference>
<dbReference type="Gene3D" id="2.60.40.640">
    <property type="match status" value="2"/>
</dbReference>
<evidence type="ECO:0000259" key="2">
    <source>
        <dbReference type="SMART" id="SM01017"/>
    </source>
</evidence>
<feature type="domain" description="Arrestin C-terminal-like" evidence="2">
    <location>
        <begin position="233"/>
        <end position="564"/>
    </location>
</feature>
<protein>
    <submittedName>
        <fullName evidence="5">Arrestin_C domain-containing protein</fullName>
    </submittedName>
</protein>
<reference evidence="5" key="1">
    <citation type="submission" date="2016-06" db="UniProtKB">
        <authorList>
            <consortium name="WormBaseParasite"/>
        </authorList>
    </citation>
    <scope>IDENTIFICATION</scope>
</reference>
<dbReference type="InterPro" id="IPR014752">
    <property type="entry name" value="Arrestin-like_C"/>
</dbReference>
<evidence type="ECO:0000256" key="1">
    <source>
        <dbReference type="SAM" id="MobiDB-lite"/>
    </source>
</evidence>
<evidence type="ECO:0000313" key="5">
    <source>
        <dbReference type="WBParaSite" id="SSLN_0000521801-mRNA-1"/>
    </source>
</evidence>
<keyword evidence="4" id="KW-1185">Reference proteome</keyword>
<feature type="region of interest" description="Disordered" evidence="1">
    <location>
        <begin position="491"/>
        <end position="529"/>
    </location>
</feature>
<feature type="compositionally biased region" description="Pro residues" evidence="1">
    <location>
        <begin position="418"/>
        <end position="427"/>
    </location>
</feature>
<dbReference type="STRING" id="70667.A0A183SLF7"/>
<sequence length="595" mass="65275">MRAVIGRQSCQRLNVFSHKPSAECILWCYGRVKTRWEASRQARSLVTGGDLARLPLALNQAKVSNGAAVRPLPGAEGNATARPLSSVASSMNSLGLSTAQQRRGKKKRRGTCQVLFCFRLDLTSRAECAVESAAEQCFTALHFRFCLPGNLPSSFELPASCLADGSVASVAYSLRLALRCSNPTLVHIVRHPFRVLRSLDLAEFPTLTDRVTLHREFRPTLGSFLRHPQCLLSSDPILCDLSVNKTGFVPGESLMVYVTVKNGSSQPIRMVHLSLFQRVKMVGRKKSQSSVEFIRLFAAVLKNLTVPSNQSPCQRVSMTQTDDSAVPEATSGYFMETIHVPPLPAISPCYASFDFSTGSIREPNPRDSDCPVYLYFRATAVDRPTFTISPNTPLRTVLDQESNLVEGPRRSLSIAPQEKPPPLPARRPPARVAKGLSWEPSVEPHRTSSSRSSTGRPAVTRYNSETHLRSPATPQLRDKLYFDDGELLAQTSSSHSVPSSSAHSASPSSSEYCSYELSSPSPPCSAAPDRPKLAVRLHSAHVQYSVTNSSEEEGSEVGIRVSPPDVNTRQFRQSAGNPFRHSFRRQNSHCSPEST</sequence>
<gene>
    <name evidence="3" type="ORF">SSLN_LOCUS5055</name>
</gene>
<dbReference type="Pfam" id="PF02752">
    <property type="entry name" value="Arrestin_C"/>
    <property type="match status" value="1"/>
</dbReference>
<feature type="compositionally biased region" description="Polar residues" evidence="1">
    <location>
        <begin position="565"/>
        <end position="576"/>
    </location>
</feature>
<evidence type="ECO:0000313" key="4">
    <source>
        <dbReference type="Proteomes" id="UP000275846"/>
    </source>
</evidence>
<dbReference type="AlphaFoldDB" id="A0A183SLF7"/>
<feature type="region of interest" description="Disordered" evidence="1">
    <location>
        <begin position="401"/>
        <end position="477"/>
    </location>
</feature>
<dbReference type="WBParaSite" id="SSLN_0000521801-mRNA-1">
    <property type="protein sequence ID" value="SSLN_0000521801-mRNA-1"/>
    <property type="gene ID" value="SSLN_0000521801"/>
</dbReference>
<feature type="region of interest" description="Disordered" evidence="1">
    <location>
        <begin position="546"/>
        <end position="595"/>
    </location>
</feature>